<dbReference type="Pfam" id="PF01230">
    <property type="entry name" value="HIT"/>
    <property type="match status" value="1"/>
</dbReference>
<dbReference type="EMBL" id="FO681348">
    <property type="protein sequence ID" value="CCV66210.1"/>
    <property type="molecule type" value="Genomic_DNA"/>
</dbReference>
<gene>
    <name evidence="3" type="ORF">BN85311890</name>
</gene>
<proteinExistence type="predicted"/>
<dbReference type="AlphaFoldDB" id="U4KPC6"/>
<evidence type="ECO:0000313" key="4">
    <source>
        <dbReference type="Proteomes" id="UP000032737"/>
    </source>
</evidence>
<dbReference type="InterPro" id="IPR011146">
    <property type="entry name" value="HIT-like"/>
</dbReference>
<dbReference type="OrthoDB" id="9784774at2"/>
<keyword evidence="4" id="KW-1185">Reference proteome</keyword>
<dbReference type="KEGG" id="abra:BN85311890"/>
<dbReference type="SUPFAM" id="SSF54197">
    <property type="entry name" value="HIT-like"/>
    <property type="match status" value="1"/>
</dbReference>
<dbReference type="PANTHER" id="PTHR42997:SF1">
    <property type="entry name" value="AP-4-A PHOSPHORYLASE"/>
    <property type="match status" value="1"/>
</dbReference>
<protein>
    <submittedName>
        <fullName evidence="3">Predicted histidine triad (HIT) protein</fullName>
    </submittedName>
</protein>
<name>U4KPC6_9MOLU</name>
<organism evidence="3 4">
    <name type="scientific">Acholeplasma brassicae</name>
    <dbReference type="NCBI Taxonomy" id="61635"/>
    <lineage>
        <taxon>Bacteria</taxon>
        <taxon>Bacillati</taxon>
        <taxon>Mycoplasmatota</taxon>
        <taxon>Mollicutes</taxon>
        <taxon>Acholeplasmatales</taxon>
        <taxon>Acholeplasmataceae</taxon>
        <taxon>Acholeplasma</taxon>
    </lineage>
</organism>
<dbReference type="PROSITE" id="PS51084">
    <property type="entry name" value="HIT_2"/>
    <property type="match status" value="1"/>
</dbReference>
<feature type="short sequence motif" description="Histidine triad motif" evidence="1">
    <location>
        <begin position="93"/>
        <end position="97"/>
    </location>
</feature>
<feature type="domain" description="HIT" evidence="2">
    <location>
        <begin position="3"/>
        <end position="108"/>
    </location>
</feature>
<sequence length="123" mass="14222">MCLFCDKYKNKEEIIYENDLVFVVKDYYPVSKGHMLVITKRHILNYFDSTREERIAVDDAVVDLKKIIDRKFMPDGYNIGTNVGYAAGQSVLHFHVHVIPRYRGDVDNPRGGVRGVIPAKQNY</sequence>
<dbReference type="Proteomes" id="UP000032737">
    <property type="component" value="Chromosome"/>
</dbReference>
<dbReference type="RefSeq" id="WP_030005070.1">
    <property type="nucleotide sequence ID" value="NC_022549.1"/>
</dbReference>
<dbReference type="GO" id="GO:0003824">
    <property type="term" value="F:catalytic activity"/>
    <property type="evidence" value="ECO:0007669"/>
    <property type="project" value="InterPro"/>
</dbReference>
<accession>U4KPC6</accession>
<dbReference type="InterPro" id="IPR052908">
    <property type="entry name" value="AP-4-A_phosphorylase"/>
</dbReference>
<dbReference type="STRING" id="61635.BN85311890"/>
<evidence type="ECO:0000313" key="3">
    <source>
        <dbReference type="EMBL" id="CCV66210.1"/>
    </source>
</evidence>
<dbReference type="InterPro" id="IPR019808">
    <property type="entry name" value="Histidine_triad_CS"/>
</dbReference>
<evidence type="ECO:0000256" key="1">
    <source>
        <dbReference type="PROSITE-ProRule" id="PRU00464"/>
    </source>
</evidence>
<evidence type="ECO:0000259" key="2">
    <source>
        <dbReference type="PROSITE" id="PS51084"/>
    </source>
</evidence>
<dbReference type="HOGENOM" id="CLU_056776_5_1_14"/>
<dbReference type="PANTHER" id="PTHR42997">
    <property type="entry name" value="HIT FAMILY HYDROLASE"/>
    <property type="match status" value="1"/>
</dbReference>
<dbReference type="InterPro" id="IPR036265">
    <property type="entry name" value="HIT-like_sf"/>
</dbReference>
<dbReference type="PROSITE" id="PS00892">
    <property type="entry name" value="HIT_1"/>
    <property type="match status" value="1"/>
</dbReference>
<reference evidence="3 4" key="1">
    <citation type="journal article" date="2013" name="J. Mol. Microbiol. Biotechnol.">
        <title>Analysis of the Complete Genomes of Acholeplasma brassicae , A. palmae and A. laidlawii and Their Comparison to the Obligate Parasites from ' Candidatus Phytoplasma'.</title>
        <authorList>
            <person name="Kube M."/>
            <person name="Siewert C."/>
            <person name="Migdoll A.M."/>
            <person name="Duduk B."/>
            <person name="Holz S."/>
            <person name="Rabus R."/>
            <person name="Seemuller E."/>
            <person name="Mitrovic J."/>
            <person name="Muller I."/>
            <person name="Buttner C."/>
            <person name="Reinhardt R."/>
        </authorList>
    </citation>
    <scope>NUCLEOTIDE SEQUENCE [LARGE SCALE GENOMIC DNA]</scope>
    <source>
        <strain evidence="4">0502</strain>
    </source>
</reference>
<dbReference type="Gene3D" id="3.30.428.10">
    <property type="entry name" value="HIT-like"/>
    <property type="match status" value="1"/>
</dbReference>